<proteinExistence type="predicted"/>
<dbReference type="Pfam" id="PF21787">
    <property type="entry name" value="TNP-like_RNaseH_N"/>
    <property type="match status" value="1"/>
</dbReference>
<reference evidence="2" key="2">
    <citation type="submission" date="2017-10" db="EMBL/GenBank/DDBJ databases">
        <title>Ladona fulva Genome sequencing and assembly.</title>
        <authorList>
            <person name="Murali S."/>
            <person name="Richards S."/>
            <person name="Bandaranaike D."/>
            <person name="Bellair M."/>
            <person name="Blankenburg K."/>
            <person name="Chao H."/>
            <person name="Dinh H."/>
            <person name="Doddapaneni H."/>
            <person name="Dugan-Rocha S."/>
            <person name="Elkadiri S."/>
            <person name="Gnanaolivu R."/>
            <person name="Hernandez B."/>
            <person name="Skinner E."/>
            <person name="Javaid M."/>
            <person name="Lee S."/>
            <person name="Li M."/>
            <person name="Ming W."/>
            <person name="Munidasa M."/>
            <person name="Muniz J."/>
            <person name="Nguyen L."/>
            <person name="Hughes D."/>
            <person name="Osuji N."/>
            <person name="Pu L.-L."/>
            <person name="Puazo M."/>
            <person name="Qu C."/>
            <person name="Quiroz J."/>
            <person name="Raj R."/>
            <person name="Weissenberger G."/>
            <person name="Xin Y."/>
            <person name="Zou X."/>
            <person name="Han Y."/>
            <person name="Worley K."/>
            <person name="Muzny D."/>
            <person name="Gibbs R."/>
        </authorList>
    </citation>
    <scope>NUCLEOTIDE SEQUENCE</scope>
    <source>
        <strain evidence="2">Sampled in the wild</strain>
    </source>
</reference>
<organism evidence="2 3">
    <name type="scientific">Ladona fulva</name>
    <name type="common">Scarce chaser dragonfly</name>
    <name type="synonym">Libellula fulva</name>
    <dbReference type="NCBI Taxonomy" id="123851"/>
    <lineage>
        <taxon>Eukaryota</taxon>
        <taxon>Metazoa</taxon>
        <taxon>Ecdysozoa</taxon>
        <taxon>Arthropoda</taxon>
        <taxon>Hexapoda</taxon>
        <taxon>Insecta</taxon>
        <taxon>Pterygota</taxon>
        <taxon>Palaeoptera</taxon>
        <taxon>Odonata</taxon>
        <taxon>Epiprocta</taxon>
        <taxon>Anisoptera</taxon>
        <taxon>Libelluloidea</taxon>
        <taxon>Libellulidae</taxon>
        <taxon>Ladona</taxon>
    </lineage>
</organism>
<protein>
    <recommendedName>
        <fullName evidence="1">Transposable element P transposase-like RNase H domain-containing protein</fullName>
    </recommendedName>
</protein>
<dbReference type="AlphaFoldDB" id="A0A8K0P4K7"/>
<dbReference type="Proteomes" id="UP000792457">
    <property type="component" value="Unassembled WGS sequence"/>
</dbReference>
<name>A0A8K0P4K7_LADFU</name>
<evidence type="ECO:0000259" key="1">
    <source>
        <dbReference type="Pfam" id="PF21787"/>
    </source>
</evidence>
<keyword evidence="3" id="KW-1185">Reference proteome</keyword>
<reference evidence="2" key="1">
    <citation type="submission" date="2013-04" db="EMBL/GenBank/DDBJ databases">
        <authorList>
            <person name="Qu J."/>
            <person name="Murali S.C."/>
            <person name="Bandaranaike D."/>
            <person name="Bellair M."/>
            <person name="Blankenburg K."/>
            <person name="Chao H."/>
            <person name="Dinh H."/>
            <person name="Doddapaneni H."/>
            <person name="Downs B."/>
            <person name="Dugan-Rocha S."/>
            <person name="Elkadiri S."/>
            <person name="Gnanaolivu R.D."/>
            <person name="Hernandez B."/>
            <person name="Javaid M."/>
            <person name="Jayaseelan J.C."/>
            <person name="Lee S."/>
            <person name="Li M."/>
            <person name="Ming W."/>
            <person name="Munidasa M."/>
            <person name="Muniz J."/>
            <person name="Nguyen L."/>
            <person name="Ongeri F."/>
            <person name="Osuji N."/>
            <person name="Pu L.-L."/>
            <person name="Puazo M."/>
            <person name="Qu C."/>
            <person name="Quiroz J."/>
            <person name="Raj R."/>
            <person name="Weissenberger G."/>
            <person name="Xin Y."/>
            <person name="Zou X."/>
            <person name="Han Y."/>
            <person name="Richards S."/>
            <person name="Worley K."/>
            <person name="Muzny D."/>
            <person name="Gibbs R."/>
        </authorList>
    </citation>
    <scope>NUCLEOTIDE SEQUENCE</scope>
    <source>
        <strain evidence="2">Sampled in the wild</strain>
    </source>
</reference>
<evidence type="ECO:0000313" key="3">
    <source>
        <dbReference type="Proteomes" id="UP000792457"/>
    </source>
</evidence>
<evidence type="ECO:0000313" key="2">
    <source>
        <dbReference type="EMBL" id="KAG8235685.1"/>
    </source>
</evidence>
<sequence length="264" mass="29493">MLQRLLGSSPLSVGIHKKALANLIQALADKEPHNRLCLLLFDEMAIRQHFNCKVASDTITGFEDHGILGGSKTPAKYVLVFMVWGLLQDWKQPVAAFFSGSPTNPERLKELLELVLRECSVRLKELLELVLRECSEAGLQIISTVCDMGSNNVKALKLMGSTVESPVINLAGQELITTYDPLHLLKSTRNLFLKHDGGSKLSQNCCTIFESSSLQLSDDRIFSWSVHLKFTCNNISVRKLVDSWEFLEDSSSYPEVPDIDRPSM</sequence>
<dbReference type="EMBL" id="KZ308939">
    <property type="protein sequence ID" value="KAG8235685.1"/>
    <property type="molecule type" value="Genomic_DNA"/>
</dbReference>
<dbReference type="InterPro" id="IPR048365">
    <property type="entry name" value="TNP-like_RNaseH_N"/>
</dbReference>
<comment type="caution">
    <text evidence="2">The sequence shown here is derived from an EMBL/GenBank/DDBJ whole genome shotgun (WGS) entry which is preliminary data.</text>
</comment>
<gene>
    <name evidence="2" type="ORF">J437_LFUL014029</name>
</gene>
<accession>A0A8K0P4K7</accession>
<dbReference type="OrthoDB" id="8192384at2759"/>
<feature type="domain" description="Transposable element P transposase-like RNase H" evidence="1">
    <location>
        <begin position="12"/>
        <end position="119"/>
    </location>
</feature>